<evidence type="ECO:0000313" key="5">
    <source>
        <dbReference type="Proteomes" id="UP000646827"/>
    </source>
</evidence>
<keyword evidence="5" id="KW-1185">Reference proteome</keyword>
<dbReference type="SUPFAM" id="SSF53098">
    <property type="entry name" value="Ribonuclease H-like"/>
    <property type="match status" value="1"/>
</dbReference>
<evidence type="ECO:0000256" key="1">
    <source>
        <dbReference type="ARBA" id="ARBA00022722"/>
    </source>
</evidence>
<dbReference type="PANTHER" id="PTHR13620">
    <property type="entry name" value="3-5 EXONUCLEASE"/>
    <property type="match status" value="1"/>
</dbReference>
<proteinExistence type="predicted"/>
<dbReference type="Proteomes" id="UP000646827">
    <property type="component" value="Unassembled WGS sequence"/>
</dbReference>
<dbReference type="OrthoDB" id="2267587at2759"/>
<evidence type="ECO:0000256" key="2">
    <source>
        <dbReference type="ARBA" id="ARBA00022801"/>
    </source>
</evidence>
<dbReference type="GO" id="GO:0005737">
    <property type="term" value="C:cytoplasm"/>
    <property type="evidence" value="ECO:0007669"/>
    <property type="project" value="TreeGrafter"/>
</dbReference>
<evidence type="ECO:0000259" key="3">
    <source>
        <dbReference type="Pfam" id="PF01612"/>
    </source>
</evidence>
<sequence>MQNDVLALPVHQYDHIPSSLKTILESPKVLKAGRNITDDLNKLSRDYHLIYHKSTALEIGKFCRRRGYIDNGSASLSTIAKSVLGGPLDKGDRKSNWEALNLSSSQIYYSALDAWASLAIYTKLEQVGVFGKSVSNPVPEGTHVSVLYPSCQWFHPDAFNKIISANNIIQSLCQEQDNHILPINNVTVDRVHNASPPLSPTILANALEDENNLFEDENSSSSSDEEINHTYDQAKTATPLRTQKFIPQQRQIQHPRVLKNIYHFMALIKIPRQHVLAKEFARRLRDAVFVVDKDDRKKVEEYLGKKGLTWGYVMNTNASWILRRIKRVLPPADELGPVVQELIDEYGSLIYIKTGRTLFDKNAWKQADSMIKAIYEGQISDHPDVPLYYKIGLDKKAGLPIYRCCRGTDSLEGGVHQNIIRAIGSSGAGPHMADCFLA</sequence>
<keyword evidence="1" id="KW-0540">Nuclease</keyword>
<dbReference type="AlphaFoldDB" id="A0A8H7SFD9"/>
<dbReference type="Gene3D" id="3.30.420.10">
    <property type="entry name" value="Ribonuclease H-like superfamily/Ribonuclease H"/>
    <property type="match status" value="1"/>
</dbReference>
<keyword evidence="2" id="KW-0378">Hydrolase</keyword>
<dbReference type="InterPro" id="IPR051132">
    <property type="entry name" value="3-5_Exonuclease_domain"/>
</dbReference>
<accession>A0A8H7SFD9</accession>
<organism evidence="4 5">
    <name type="scientific">Circinella minor</name>
    <dbReference type="NCBI Taxonomy" id="1195481"/>
    <lineage>
        <taxon>Eukaryota</taxon>
        <taxon>Fungi</taxon>
        <taxon>Fungi incertae sedis</taxon>
        <taxon>Mucoromycota</taxon>
        <taxon>Mucoromycotina</taxon>
        <taxon>Mucoromycetes</taxon>
        <taxon>Mucorales</taxon>
        <taxon>Lichtheimiaceae</taxon>
        <taxon>Circinella</taxon>
    </lineage>
</organism>
<dbReference type="GO" id="GO:0005634">
    <property type="term" value="C:nucleus"/>
    <property type="evidence" value="ECO:0007669"/>
    <property type="project" value="TreeGrafter"/>
</dbReference>
<protein>
    <recommendedName>
        <fullName evidence="3">3'-5' exonuclease domain-containing protein</fullName>
    </recommendedName>
</protein>
<dbReference type="InterPro" id="IPR012337">
    <property type="entry name" value="RNaseH-like_sf"/>
</dbReference>
<feature type="domain" description="3'-5' exonuclease" evidence="3">
    <location>
        <begin position="3"/>
        <end position="126"/>
    </location>
</feature>
<dbReference type="InterPro" id="IPR036397">
    <property type="entry name" value="RNaseH_sf"/>
</dbReference>
<dbReference type="InterPro" id="IPR002562">
    <property type="entry name" value="3'-5'_exonuclease_dom"/>
</dbReference>
<reference evidence="4 5" key="1">
    <citation type="submission" date="2020-12" db="EMBL/GenBank/DDBJ databases">
        <title>Metabolic potential, ecology and presence of endohyphal bacteria is reflected in genomic diversity of Mucoromycotina.</title>
        <authorList>
            <person name="Muszewska A."/>
            <person name="Okrasinska A."/>
            <person name="Steczkiewicz K."/>
            <person name="Drgas O."/>
            <person name="Orlowska M."/>
            <person name="Perlinska-Lenart U."/>
            <person name="Aleksandrzak-Piekarczyk T."/>
            <person name="Szatraj K."/>
            <person name="Zielenkiewicz U."/>
            <person name="Pilsyk S."/>
            <person name="Malc E."/>
            <person name="Mieczkowski P."/>
            <person name="Kruszewska J.S."/>
            <person name="Biernat P."/>
            <person name="Pawlowska J."/>
        </authorList>
    </citation>
    <scope>NUCLEOTIDE SEQUENCE [LARGE SCALE GENOMIC DNA]</scope>
    <source>
        <strain evidence="4 5">CBS 142.35</strain>
    </source>
</reference>
<dbReference type="PANTHER" id="PTHR13620:SF104">
    <property type="entry name" value="EXONUCLEASE 3'-5' DOMAIN-CONTAINING PROTEIN 2"/>
    <property type="match status" value="1"/>
</dbReference>
<dbReference type="EMBL" id="JAEPRB010000006">
    <property type="protein sequence ID" value="KAG2227535.1"/>
    <property type="molecule type" value="Genomic_DNA"/>
</dbReference>
<name>A0A8H7SFD9_9FUNG</name>
<dbReference type="GO" id="GO:0003676">
    <property type="term" value="F:nucleic acid binding"/>
    <property type="evidence" value="ECO:0007669"/>
    <property type="project" value="InterPro"/>
</dbReference>
<evidence type="ECO:0000313" key="4">
    <source>
        <dbReference type="EMBL" id="KAG2227535.1"/>
    </source>
</evidence>
<dbReference type="Pfam" id="PF01612">
    <property type="entry name" value="DNA_pol_A_exo1"/>
    <property type="match status" value="1"/>
</dbReference>
<comment type="caution">
    <text evidence="4">The sequence shown here is derived from an EMBL/GenBank/DDBJ whole genome shotgun (WGS) entry which is preliminary data.</text>
</comment>
<gene>
    <name evidence="4" type="ORF">INT45_002220</name>
</gene>
<dbReference type="GO" id="GO:0006139">
    <property type="term" value="P:nucleobase-containing compound metabolic process"/>
    <property type="evidence" value="ECO:0007669"/>
    <property type="project" value="InterPro"/>
</dbReference>
<dbReference type="GO" id="GO:0008408">
    <property type="term" value="F:3'-5' exonuclease activity"/>
    <property type="evidence" value="ECO:0007669"/>
    <property type="project" value="InterPro"/>
</dbReference>